<comment type="similarity">
    <text evidence="2">Belongs to the class-V pyridoxal-phosphate-dependent aminotransferase family.</text>
</comment>
<keyword evidence="5" id="KW-0808">Transferase</keyword>
<dbReference type="VEuPathDB" id="FungiDB:PYU1_G012536"/>
<dbReference type="GO" id="GO:0004760">
    <property type="term" value="F:L-serine-pyruvate transaminase activity"/>
    <property type="evidence" value="ECO:0007669"/>
    <property type="project" value="TreeGrafter"/>
</dbReference>
<sequence>MLGIIDASAGRVNYELDSMDLSLVPGPTRMLPNVLAAQGSHYGSPDTEAAFWDDYLALEATLQQFLHTKQSVVIQSGEGMLGLWGAMKSTIERGDTVVCAANGLFGEGFADMAKGLGAEVFVVKGDWKQTMDVEKLIEEIKLRNPKLVTMVHCETPSGVLNSLEGVGDAIEKYTTDGLFLVDFVSSAIGAPLNVDELKIDLGLLAPQKALSGPASLAITTVSDKAWKRIAQNNYVGYDALLPFHQVEKKTPRLFPYTHNWHAVRATMAACDNIINEGGIDAVLARHREVSAFCREESAKLGLKLYCGEKAASPTVTALEIPEWCEWSKLQEELRQQKVFLGGSYGPLHGKVMRIGHMGTQADKQLVSKALRILGQVLHKLK</sequence>
<dbReference type="PIRSF" id="PIRSF000524">
    <property type="entry name" value="SPT"/>
    <property type="match status" value="1"/>
</dbReference>
<protein>
    <recommendedName>
        <fullName evidence="3">alanine--glyoxylate transaminase</fullName>
        <ecNumber evidence="3">2.6.1.44</ecNumber>
    </recommendedName>
</protein>
<evidence type="ECO:0000256" key="5">
    <source>
        <dbReference type="ARBA" id="ARBA00022679"/>
    </source>
</evidence>
<keyword evidence="6 8" id="KW-0663">Pyridoxal phosphate</keyword>
<proteinExistence type="inferred from homology"/>
<dbReference type="PANTHER" id="PTHR21152">
    <property type="entry name" value="AMINOTRANSFERASE CLASS V"/>
    <property type="match status" value="1"/>
</dbReference>
<evidence type="ECO:0000256" key="7">
    <source>
        <dbReference type="PIRSR" id="PIRSR000524-1"/>
    </source>
</evidence>
<dbReference type="InterPro" id="IPR015422">
    <property type="entry name" value="PyrdxlP-dep_Trfase_small"/>
</dbReference>
<reference evidence="10" key="3">
    <citation type="submission" date="2015-02" db="UniProtKB">
        <authorList>
            <consortium name="EnsemblProtists"/>
        </authorList>
    </citation>
    <scope>IDENTIFICATION</scope>
    <source>
        <strain evidence="10">DAOM BR144</strain>
    </source>
</reference>
<evidence type="ECO:0000313" key="10">
    <source>
        <dbReference type="EnsemblProtists" id="PYU1_T012562"/>
    </source>
</evidence>
<name>K3X5R3_GLOUD</name>
<dbReference type="InterPro" id="IPR000192">
    <property type="entry name" value="Aminotrans_V_dom"/>
</dbReference>
<evidence type="ECO:0000256" key="3">
    <source>
        <dbReference type="ARBA" id="ARBA00013049"/>
    </source>
</evidence>
<dbReference type="InterPro" id="IPR024169">
    <property type="entry name" value="SP_NH2Trfase/AEP_transaminase"/>
</dbReference>
<dbReference type="InterPro" id="IPR015424">
    <property type="entry name" value="PyrdxlP-dep_Trfase"/>
</dbReference>
<evidence type="ECO:0000256" key="1">
    <source>
        <dbReference type="ARBA" id="ARBA00001933"/>
    </source>
</evidence>
<reference evidence="11" key="1">
    <citation type="journal article" date="2010" name="Genome Biol.">
        <title>Genome sequence of the necrotrophic plant pathogen Pythium ultimum reveals original pathogenicity mechanisms and effector repertoire.</title>
        <authorList>
            <person name="Levesque C.A."/>
            <person name="Brouwer H."/>
            <person name="Cano L."/>
            <person name="Hamilton J.P."/>
            <person name="Holt C."/>
            <person name="Huitema E."/>
            <person name="Raffaele S."/>
            <person name="Robideau G.P."/>
            <person name="Thines M."/>
            <person name="Win J."/>
            <person name="Zerillo M.M."/>
            <person name="Beakes G.W."/>
            <person name="Boore J.L."/>
            <person name="Busam D."/>
            <person name="Dumas B."/>
            <person name="Ferriera S."/>
            <person name="Fuerstenberg S.I."/>
            <person name="Gachon C.M."/>
            <person name="Gaulin E."/>
            <person name="Govers F."/>
            <person name="Grenville-Briggs L."/>
            <person name="Horner N."/>
            <person name="Hostetler J."/>
            <person name="Jiang R.H."/>
            <person name="Johnson J."/>
            <person name="Krajaejun T."/>
            <person name="Lin H."/>
            <person name="Meijer H.J."/>
            <person name="Moore B."/>
            <person name="Morris P."/>
            <person name="Phuntmart V."/>
            <person name="Puiu D."/>
            <person name="Shetty J."/>
            <person name="Stajich J.E."/>
            <person name="Tripathy S."/>
            <person name="Wawra S."/>
            <person name="van West P."/>
            <person name="Whitty B.R."/>
            <person name="Coutinho P.M."/>
            <person name="Henrissat B."/>
            <person name="Martin F."/>
            <person name="Thomas P.D."/>
            <person name="Tyler B.M."/>
            <person name="De Vries R.P."/>
            <person name="Kamoun S."/>
            <person name="Yandell M."/>
            <person name="Tisserat N."/>
            <person name="Buell C.R."/>
        </authorList>
    </citation>
    <scope>NUCLEOTIDE SEQUENCE</scope>
    <source>
        <strain evidence="11">DAOM:BR144</strain>
    </source>
</reference>
<reference evidence="11" key="2">
    <citation type="submission" date="2010-04" db="EMBL/GenBank/DDBJ databases">
        <authorList>
            <person name="Buell R."/>
            <person name="Hamilton J."/>
            <person name="Hostetler J."/>
        </authorList>
    </citation>
    <scope>NUCLEOTIDE SEQUENCE [LARGE SCALE GENOMIC DNA]</scope>
    <source>
        <strain evidence="11">DAOM:BR144</strain>
    </source>
</reference>
<dbReference type="InParanoid" id="K3X5R3"/>
<dbReference type="AlphaFoldDB" id="K3X5R3"/>
<evidence type="ECO:0000259" key="9">
    <source>
        <dbReference type="Pfam" id="PF00266"/>
    </source>
</evidence>
<evidence type="ECO:0000256" key="2">
    <source>
        <dbReference type="ARBA" id="ARBA00009236"/>
    </source>
</evidence>
<dbReference type="Proteomes" id="UP000019132">
    <property type="component" value="Unassembled WGS sequence"/>
</dbReference>
<feature type="modified residue" description="N6-(pyridoxal phosphate)lysine" evidence="8">
    <location>
        <position position="208"/>
    </location>
</feature>
<dbReference type="GO" id="GO:0005777">
    <property type="term" value="C:peroxisome"/>
    <property type="evidence" value="ECO:0007669"/>
    <property type="project" value="TreeGrafter"/>
</dbReference>
<dbReference type="SUPFAM" id="SSF53383">
    <property type="entry name" value="PLP-dependent transferases"/>
    <property type="match status" value="1"/>
</dbReference>
<accession>K3X5R3</accession>
<evidence type="ECO:0000313" key="11">
    <source>
        <dbReference type="Proteomes" id="UP000019132"/>
    </source>
</evidence>
<dbReference type="Pfam" id="PF00266">
    <property type="entry name" value="Aminotran_5"/>
    <property type="match status" value="1"/>
</dbReference>
<evidence type="ECO:0000256" key="8">
    <source>
        <dbReference type="PIRSR" id="PIRSR000524-50"/>
    </source>
</evidence>
<dbReference type="Gene3D" id="3.90.1150.10">
    <property type="entry name" value="Aspartate Aminotransferase, domain 1"/>
    <property type="match status" value="1"/>
</dbReference>
<dbReference type="STRING" id="431595.K3X5R3"/>
<dbReference type="GO" id="GO:0008453">
    <property type="term" value="F:alanine-glyoxylate transaminase activity"/>
    <property type="evidence" value="ECO:0007669"/>
    <property type="project" value="UniProtKB-EC"/>
</dbReference>
<dbReference type="EnsemblProtists" id="PYU1_T012562">
    <property type="protein sequence ID" value="PYU1_T012562"/>
    <property type="gene ID" value="PYU1_G012536"/>
</dbReference>
<keyword evidence="11" id="KW-1185">Reference proteome</keyword>
<dbReference type="EMBL" id="GL376612">
    <property type="status" value="NOT_ANNOTATED_CDS"/>
    <property type="molecule type" value="Genomic_DNA"/>
</dbReference>
<dbReference type="Gene3D" id="3.40.640.10">
    <property type="entry name" value="Type I PLP-dependent aspartate aminotransferase-like (Major domain)"/>
    <property type="match status" value="1"/>
</dbReference>
<dbReference type="eggNOG" id="KOG2862">
    <property type="taxonomic scope" value="Eukaryota"/>
</dbReference>
<organism evidence="10 11">
    <name type="scientific">Globisporangium ultimum (strain ATCC 200006 / CBS 805.95 / DAOM BR144)</name>
    <name type="common">Pythium ultimum</name>
    <dbReference type="NCBI Taxonomy" id="431595"/>
    <lineage>
        <taxon>Eukaryota</taxon>
        <taxon>Sar</taxon>
        <taxon>Stramenopiles</taxon>
        <taxon>Oomycota</taxon>
        <taxon>Peronosporomycetes</taxon>
        <taxon>Pythiales</taxon>
        <taxon>Pythiaceae</taxon>
        <taxon>Globisporangium</taxon>
    </lineage>
</organism>
<dbReference type="HOGENOM" id="CLU_027686_0_1_1"/>
<dbReference type="EC" id="2.6.1.44" evidence="3"/>
<comment type="cofactor">
    <cofactor evidence="1 8">
        <name>pyridoxal 5'-phosphate</name>
        <dbReference type="ChEBI" id="CHEBI:597326"/>
    </cofactor>
</comment>
<dbReference type="InterPro" id="IPR015421">
    <property type="entry name" value="PyrdxlP-dep_Trfase_major"/>
</dbReference>
<feature type="domain" description="Aminotransferase class V" evidence="9">
    <location>
        <begin position="49"/>
        <end position="338"/>
    </location>
</feature>
<dbReference type="GO" id="GO:0019265">
    <property type="term" value="P:glycine biosynthetic process, by transamination of glyoxylate"/>
    <property type="evidence" value="ECO:0007669"/>
    <property type="project" value="TreeGrafter"/>
</dbReference>
<evidence type="ECO:0000256" key="4">
    <source>
        <dbReference type="ARBA" id="ARBA00022576"/>
    </source>
</evidence>
<keyword evidence="4" id="KW-0032">Aminotransferase</keyword>
<dbReference type="PANTHER" id="PTHR21152:SF24">
    <property type="entry name" value="ALANINE--GLYOXYLATE AMINOTRANSFERASE 1"/>
    <property type="match status" value="1"/>
</dbReference>
<evidence type="ECO:0000256" key="6">
    <source>
        <dbReference type="ARBA" id="ARBA00022898"/>
    </source>
</evidence>
<dbReference type="OMA" id="IHCETST"/>
<feature type="binding site" evidence="7">
    <location>
        <position position="353"/>
    </location>
    <ligand>
        <name>substrate</name>
    </ligand>
</feature>